<accession>A0A1H7L8S3</accession>
<evidence type="ECO:0000313" key="2">
    <source>
        <dbReference type="EMBL" id="SEK95210.1"/>
    </source>
</evidence>
<name>A0A1H7L8S3_STRJI</name>
<dbReference type="Proteomes" id="UP000183015">
    <property type="component" value="Unassembled WGS sequence"/>
</dbReference>
<organism evidence="2 3">
    <name type="scientific">Streptacidiphilus jiangxiensis</name>
    <dbReference type="NCBI Taxonomy" id="235985"/>
    <lineage>
        <taxon>Bacteria</taxon>
        <taxon>Bacillati</taxon>
        <taxon>Actinomycetota</taxon>
        <taxon>Actinomycetes</taxon>
        <taxon>Kitasatosporales</taxon>
        <taxon>Streptomycetaceae</taxon>
        <taxon>Streptacidiphilus</taxon>
    </lineage>
</organism>
<feature type="transmembrane region" description="Helical" evidence="1">
    <location>
        <begin position="43"/>
        <end position="61"/>
    </location>
</feature>
<gene>
    <name evidence="2" type="ORF">SAMN05414137_104390</name>
</gene>
<feature type="transmembrane region" description="Helical" evidence="1">
    <location>
        <begin position="82"/>
        <end position="101"/>
    </location>
</feature>
<evidence type="ECO:0000313" key="3">
    <source>
        <dbReference type="Proteomes" id="UP000183015"/>
    </source>
</evidence>
<feature type="transmembrane region" description="Helical" evidence="1">
    <location>
        <begin position="107"/>
        <end position="126"/>
    </location>
</feature>
<keyword evidence="1" id="KW-1133">Transmembrane helix</keyword>
<keyword evidence="1" id="KW-0472">Membrane</keyword>
<feature type="transmembrane region" description="Helical" evidence="1">
    <location>
        <begin position="12"/>
        <end position="31"/>
    </location>
</feature>
<reference evidence="3" key="1">
    <citation type="submission" date="2016-10" db="EMBL/GenBank/DDBJ databases">
        <authorList>
            <person name="Varghese N."/>
        </authorList>
    </citation>
    <scope>NUCLEOTIDE SEQUENCE [LARGE SCALE GENOMIC DNA]</scope>
    <source>
        <strain evidence="3">DSM 45096 / BCRC 16803 / CGMCC 4.1857 / CIP 109030 / JCM 12277 / KCTC 19219 / NBRC 100920 / 33214</strain>
    </source>
</reference>
<protein>
    <submittedName>
        <fullName evidence="2">Uncharacterized protein</fullName>
    </submittedName>
</protein>
<dbReference type="EMBL" id="FOAZ01000004">
    <property type="protein sequence ID" value="SEK95210.1"/>
    <property type="molecule type" value="Genomic_DNA"/>
</dbReference>
<dbReference type="RefSeq" id="WP_042441481.1">
    <property type="nucleotide sequence ID" value="NZ_BBPN01000001.1"/>
</dbReference>
<keyword evidence="1" id="KW-0812">Transmembrane</keyword>
<dbReference type="STRING" id="235985.SAMN05414137_104390"/>
<proteinExistence type="predicted"/>
<sequence length="129" mass="13808">MTPPSPAPPRRGPAGAWIFLGVLALLLGSGVEETYSQREPLPRVISIVLVVLYAVGVLVWHPWTEVAAPGTPEPARTRHRRALAALWFAALLGVRSVIVAPSAHRPAMGLTLAVGVVIAAALSLRFRRR</sequence>
<keyword evidence="3" id="KW-1185">Reference proteome</keyword>
<evidence type="ECO:0000256" key="1">
    <source>
        <dbReference type="SAM" id="Phobius"/>
    </source>
</evidence>
<dbReference type="AlphaFoldDB" id="A0A1H7L8S3"/>